<proteinExistence type="predicted"/>
<comment type="caution">
    <text evidence="4">The sequence shown here is derived from an EMBL/GenBank/DDBJ whole genome shotgun (WGS) entry which is preliminary data.</text>
</comment>
<sequence>MTDQATRVVPAGWYQDPAASEQVRWWNGLGWTEHVRDKPTTQPAISATGGSAAGAGTSGASIHSSTEETAEERIAAARRLEREFGMGTAENEIIASTAAFDRTAQAQADPVDRARAQRADAGRRTTGRTATGSAWLIALTPVLAFALGIVAAYVYFYISPMPLVFAAAIAVPVLLGLLWAVGDRRALQSRGYDAPSAAWALLGSIGYLIARRVKVPGTGPIAMFLIVALVSFGSLPLAASLGQLRPLSNALKIQSTISNDYISHGKAVSVNCPPFVDATTPGTLYTCDSTQATGVHHLIWVSIDGPDGSFTYSLAL</sequence>
<feature type="region of interest" description="Disordered" evidence="1">
    <location>
        <begin position="105"/>
        <end position="124"/>
    </location>
</feature>
<feature type="compositionally biased region" description="Basic and acidic residues" evidence="1">
    <location>
        <begin position="110"/>
        <end position="123"/>
    </location>
</feature>
<dbReference type="InterPro" id="IPR018929">
    <property type="entry name" value="DUF2510"/>
</dbReference>
<gene>
    <name evidence="4" type="ORF">ACFPJ4_03390</name>
</gene>
<name>A0ABW0NMT0_9MICO</name>
<reference evidence="5" key="1">
    <citation type="journal article" date="2019" name="Int. J. Syst. Evol. Microbiol.">
        <title>The Global Catalogue of Microorganisms (GCM) 10K type strain sequencing project: providing services to taxonomists for standard genome sequencing and annotation.</title>
        <authorList>
            <consortium name="The Broad Institute Genomics Platform"/>
            <consortium name="The Broad Institute Genome Sequencing Center for Infectious Disease"/>
            <person name="Wu L."/>
            <person name="Ma J."/>
        </authorList>
    </citation>
    <scope>NUCLEOTIDE SEQUENCE [LARGE SCALE GENOMIC DNA]</scope>
    <source>
        <strain evidence="5">CGMCC 4.6997</strain>
    </source>
</reference>
<dbReference type="Pfam" id="PF10708">
    <property type="entry name" value="DUF2510"/>
    <property type="match status" value="1"/>
</dbReference>
<keyword evidence="2" id="KW-1133">Transmembrane helix</keyword>
<feature type="region of interest" description="Disordered" evidence="1">
    <location>
        <begin position="40"/>
        <end position="69"/>
    </location>
</feature>
<protein>
    <submittedName>
        <fullName evidence="4">DUF2510 domain-containing protein</fullName>
    </submittedName>
</protein>
<evidence type="ECO:0000259" key="3">
    <source>
        <dbReference type="Pfam" id="PF10708"/>
    </source>
</evidence>
<evidence type="ECO:0000313" key="4">
    <source>
        <dbReference type="EMBL" id="MFC5501281.1"/>
    </source>
</evidence>
<evidence type="ECO:0000313" key="5">
    <source>
        <dbReference type="Proteomes" id="UP001596039"/>
    </source>
</evidence>
<keyword evidence="2" id="KW-0472">Membrane</keyword>
<dbReference type="EMBL" id="JBHSMG010000001">
    <property type="protein sequence ID" value="MFC5501281.1"/>
    <property type="molecule type" value="Genomic_DNA"/>
</dbReference>
<evidence type="ECO:0000256" key="2">
    <source>
        <dbReference type="SAM" id="Phobius"/>
    </source>
</evidence>
<feature type="transmembrane region" description="Helical" evidence="2">
    <location>
        <begin position="162"/>
        <end position="180"/>
    </location>
</feature>
<accession>A0ABW0NMT0</accession>
<feature type="domain" description="DUF2510" evidence="3">
    <location>
        <begin position="11"/>
        <end position="44"/>
    </location>
</feature>
<feature type="transmembrane region" description="Helical" evidence="2">
    <location>
        <begin position="221"/>
        <end position="242"/>
    </location>
</feature>
<feature type="transmembrane region" description="Helical" evidence="2">
    <location>
        <begin position="133"/>
        <end position="156"/>
    </location>
</feature>
<keyword evidence="5" id="KW-1185">Reference proteome</keyword>
<dbReference type="RefSeq" id="WP_386738880.1">
    <property type="nucleotide sequence ID" value="NZ_JBHSMG010000001.1"/>
</dbReference>
<keyword evidence="2" id="KW-0812">Transmembrane</keyword>
<evidence type="ECO:0000256" key="1">
    <source>
        <dbReference type="SAM" id="MobiDB-lite"/>
    </source>
</evidence>
<dbReference type="Proteomes" id="UP001596039">
    <property type="component" value="Unassembled WGS sequence"/>
</dbReference>
<organism evidence="4 5">
    <name type="scientific">Lysinimonas soli</name>
    <dbReference type="NCBI Taxonomy" id="1074233"/>
    <lineage>
        <taxon>Bacteria</taxon>
        <taxon>Bacillati</taxon>
        <taxon>Actinomycetota</taxon>
        <taxon>Actinomycetes</taxon>
        <taxon>Micrococcales</taxon>
        <taxon>Microbacteriaceae</taxon>
        <taxon>Lysinimonas</taxon>
    </lineage>
</organism>